<dbReference type="AlphaFoldDB" id="A0A7J7MLE8"/>
<gene>
    <name evidence="1" type="ORF">GIB67_007166</name>
</gene>
<accession>A0A7J7MLE8</accession>
<reference evidence="1 2" key="1">
    <citation type="journal article" date="2020" name="IScience">
        <title>Genome Sequencing of the Endangered Kingdonia uniflora (Circaeasteraceae, Ranunculales) Reveals Potential Mechanisms of Evolutionary Specialization.</title>
        <authorList>
            <person name="Sun Y."/>
            <person name="Deng T."/>
            <person name="Zhang A."/>
            <person name="Moore M.J."/>
            <person name="Landis J.B."/>
            <person name="Lin N."/>
            <person name="Zhang H."/>
            <person name="Zhang X."/>
            <person name="Huang J."/>
            <person name="Zhang X."/>
            <person name="Sun H."/>
            <person name="Wang H."/>
        </authorList>
    </citation>
    <scope>NUCLEOTIDE SEQUENCE [LARGE SCALE GENOMIC DNA]</scope>
    <source>
        <strain evidence="1">TB1705</strain>
        <tissue evidence="1">Leaf</tissue>
    </source>
</reference>
<evidence type="ECO:0000313" key="1">
    <source>
        <dbReference type="EMBL" id="KAF6155729.1"/>
    </source>
</evidence>
<sequence>MWKLFLQICVYSLLSRLYYKLKVWERLVISEKKVHQLEARVQEEQQIFWKYQKRSNI</sequence>
<organism evidence="1 2">
    <name type="scientific">Kingdonia uniflora</name>
    <dbReference type="NCBI Taxonomy" id="39325"/>
    <lineage>
        <taxon>Eukaryota</taxon>
        <taxon>Viridiplantae</taxon>
        <taxon>Streptophyta</taxon>
        <taxon>Embryophyta</taxon>
        <taxon>Tracheophyta</taxon>
        <taxon>Spermatophyta</taxon>
        <taxon>Magnoliopsida</taxon>
        <taxon>Ranunculales</taxon>
        <taxon>Circaeasteraceae</taxon>
        <taxon>Kingdonia</taxon>
    </lineage>
</organism>
<dbReference type="Proteomes" id="UP000541444">
    <property type="component" value="Unassembled WGS sequence"/>
</dbReference>
<name>A0A7J7MLE8_9MAGN</name>
<comment type="caution">
    <text evidence="1">The sequence shown here is derived from an EMBL/GenBank/DDBJ whole genome shotgun (WGS) entry which is preliminary data.</text>
</comment>
<proteinExistence type="predicted"/>
<keyword evidence="2" id="KW-1185">Reference proteome</keyword>
<evidence type="ECO:0000313" key="2">
    <source>
        <dbReference type="Proteomes" id="UP000541444"/>
    </source>
</evidence>
<protein>
    <submittedName>
        <fullName evidence="1">Uncharacterized protein</fullName>
    </submittedName>
</protein>
<dbReference type="EMBL" id="JACGCM010001406">
    <property type="protein sequence ID" value="KAF6155729.1"/>
    <property type="molecule type" value="Genomic_DNA"/>
</dbReference>